<name>A0A366HUA9_9BACT</name>
<gene>
    <name evidence="2" type="ORF">DES53_101475</name>
</gene>
<comment type="caution">
    <text evidence="2">The sequence shown here is derived from an EMBL/GenBank/DDBJ whole genome shotgun (WGS) entry which is preliminary data.</text>
</comment>
<dbReference type="OrthoDB" id="333049at2"/>
<accession>A0A366HUA9</accession>
<keyword evidence="3" id="KW-1185">Reference proteome</keyword>
<dbReference type="EMBL" id="QNRR01000001">
    <property type="protein sequence ID" value="RBP47677.1"/>
    <property type="molecule type" value="Genomic_DNA"/>
</dbReference>
<dbReference type="InterPro" id="IPR020941">
    <property type="entry name" value="SUFU-like_domain"/>
</dbReference>
<reference evidence="2 3" key="1">
    <citation type="submission" date="2018-06" db="EMBL/GenBank/DDBJ databases">
        <title>Genomic Encyclopedia of Type Strains, Phase IV (KMG-IV): sequencing the most valuable type-strain genomes for metagenomic binning, comparative biology and taxonomic classification.</title>
        <authorList>
            <person name="Goeker M."/>
        </authorList>
    </citation>
    <scope>NUCLEOTIDE SEQUENCE [LARGE SCALE GENOMIC DNA]</scope>
    <source>
        <strain evidence="2 3">DSM 25532</strain>
    </source>
</reference>
<proteinExistence type="predicted"/>
<dbReference type="Pfam" id="PF05076">
    <property type="entry name" value="SUFU"/>
    <property type="match status" value="1"/>
</dbReference>
<evidence type="ECO:0000313" key="2">
    <source>
        <dbReference type="EMBL" id="RBP47677.1"/>
    </source>
</evidence>
<feature type="domain" description="Suppressor of fused-like" evidence="1">
    <location>
        <begin position="208"/>
        <end position="345"/>
    </location>
</feature>
<protein>
    <submittedName>
        <fullName evidence="2">Suppressor of fused protein SUFU</fullName>
    </submittedName>
</protein>
<dbReference type="RefSeq" id="WP_113956593.1">
    <property type="nucleotide sequence ID" value="NZ_QNRR01000001.1"/>
</dbReference>
<evidence type="ECO:0000313" key="3">
    <source>
        <dbReference type="Proteomes" id="UP000253426"/>
    </source>
</evidence>
<dbReference type="Proteomes" id="UP000253426">
    <property type="component" value="Unassembled WGS sequence"/>
</dbReference>
<evidence type="ECO:0000259" key="1">
    <source>
        <dbReference type="Pfam" id="PF05076"/>
    </source>
</evidence>
<organism evidence="2 3">
    <name type="scientific">Roseimicrobium gellanilyticum</name>
    <dbReference type="NCBI Taxonomy" id="748857"/>
    <lineage>
        <taxon>Bacteria</taxon>
        <taxon>Pseudomonadati</taxon>
        <taxon>Verrucomicrobiota</taxon>
        <taxon>Verrucomicrobiia</taxon>
        <taxon>Verrucomicrobiales</taxon>
        <taxon>Verrucomicrobiaceae</taxon>
        <taxon>Roseimicrobium</taxon>
    </lineage>
</organism>
<sequence length="354" mass="39405">MSEPEVLLHDVSPHGNLEAVVEQDHRVAHLYLRATENEDFGLKSCWVRNIAPAPDELDVAGMQEGIAPMLPKEHCAYPQGQPPLDAGRLRLLWLPEGDGVVLLEDDEMLAIIPGWSGYKDFEGYARDCVGESRLCWKLESNVEWDRRISEADAYWNAWGEESSPWPECQDAFLAAYEKVLGPHAKYYGIDGDNWPPKAMIRIDHADGIYLLTLGVSLRPQPEVEMYYEDPTDFRRFELAACLPCDVSEESVGRFADYLSGQASLPWTNFTFLGHGHTVPCDAFAGDDKLEQFKFVLLAESPAGAPELNTPRMSGEKVSLLWAIPITGDEQALAQREGSAAVLGQLESLLRLASD</sequence>
<dbReference type="AlphaFoldDB" id="A0A366HUA9"/>